<dbReference type="GO" id="GO:0005737">
    <property type="term" value="C:cytoplasm"/>
    <property type="evidence" value="ECO:0007669"/>
    <property type="project" value="TreeGrafter"/>
</dbReference>
<evidence type="ECO:0000256" key="11">
    <source>
        <dbReference type="ARBA" id="ARBA00034617"/>
    </source>
</evidence>
<dbReference type="InterPro" id="IPR011545">
    <property type="entry name" value="DEAD/DEAH_box_helicase_dom"/>
</dbReference>
<dbReference type="Gene3D" id="1.10.150.80">
    <property type="entry name" value="HRDC domain"/>
    <property type="match status" value="1"/>
</dbReference>
<accession>A0A842HBX8</accession>
<evidence type="ECO:0000256" key="5">
    <source>
        <dbReference type="ARBA" id="ARBA00022741"/>
    </source>
</evidence>
<dbReference type="SMART" id="SM00487">
    <property type="entry name" value="DEXDc"/>
    <property type="match status" value="1"/>
</dbReference>
<dbReference type="Pfam" id="PF00271">
    <property type="entry name" value="Helicase_C"/>
    <property type="match status" value="1"/>
</dbReference>
<dbReference type="EMBL" id="JACHVB010000012">
    <property type="protein sequence ID" value="MBC2592921.1"/>
    <property type="molecule type" value="Genomic_DNA"/>
</dbReference>
<dbReference type="Pfam" id="PF16124">
    <property type="entry name" value="RecQ_Zn_bind"/>
    <property type="match status" value="1"/>
</dbReference>
<keyword evidence="9" id="KW-0238">DNA-binding</keyword>
<protein>
    <recommendedName>
        <fullName evidence="13">ATP-dependent DNA helicase RecQ</fullName>
        <ecNumber evidence="12">5.6.2.4</ecNumber>
    </recommendedName>
    <alternativeName>
        <fullName evidence="14">DNA 3'-5' helicase RecQ</fullName>
    </alternativeName>
</protein>
<sequence length="707" mass="79846">MGRVQQARQVLRKHFGFDDFRDAQQQVVSSILERRDTLVIMPTGGGKSLCYQLPALMMDGVTLVVSPLIALMKDQVDALRARGIPAGMINSSQNWEEQKEVLDLMRRDEIKLVYVSPERFRAASFTRSLETTRIAMLAIDEAHCISQWGHDFRPDYMRLGSVVEQLGRPLCSAFTATATPDVREDIQRQLGLREPSVFVSGFARDNLSFNVSEIDRKIDKSVRLRELIDAYGTGIIYCATRKSVEAVSAELREDGIAHCAYHAGLSNSEREAAQERFMRREVPVAVATSAFGMGIDRADIRFVCHYEMPGSVEAFYQEAGRAGRDGKPAYCELLFMYADKRVQDFFVEGANPEVRKIREVYDFIRSRCNDQHEMFLPVDEITEALPGRNNPMAVHTAIGHLVRRGYLERFDVPGEQLRGTRLLKPEVDARGLELPEADLLEKRRRDLDKLKAVVQMAYAKECRQSWILRYFGEPVEKDCGRCDQCSRESVARTLLPDEFVILQKALSGVARMSYRHSRYEWQPRYGRTKIMHCLLGKNDARLTQSGLDELPTFGILQELGAKFISRLFEAMEEAGLVEIEQGEYPLLRLTESGARVMFGEDEVALDWPEAARPAPSRKKKAAVASPDDVQDRELYRKLVALRDRMRRARGNAPAYTIFPNAVLAQLADLKPADADAAMQVKGIGPAKAESILPAFLELIAGREPEEV</sequence>
<dbReference type="Pfam" id="PF00270">
    <property type="entry name" value="DEAD"/>
    <property type="match status" value="1"/>
</dbReference>
<evidence type="ECO:0000256" key="14">
    <source>
        <dbReference type="ARBA" id="ARBA00044550"/>
    </source>
</evidence>
<dbReference type="SUPFAM" id="SSF46785">
    <property type="entry name" value="Winged helix' DNA-binding domain"/>
    <property type="match status" value="1"/>
</dbReference>
<dbReference type="SUPFAM" id="SSF47819">
    <property type="entry name" value="HRDC-like"/>
    <property type="match status" value="1"/>
</dbReference>
<dbReference type="InterPro" id="IPR014001">
    <property type="entry name" value="Helicase_ATP-bd"/>
</dbReference>
<dbReference type="GO" id="GO:0005524">
    <property type="term" value="F:ATP binding"/>
    <property type="evidence" value="ECO:0007669"/>
    <property type="project" value="UniProtKB-KW"/>
</dbReference>
<feature type="domain" description="Helicase C-terminal" evidence="17">
    <location>
        <begin position="223"/>
        <end position="382"/>
    </location>
</feature>
<evidence type="ECO:0000256" key="8">
    <source>
        <dbReference type="ARBA" id="ARBA00022840"/>
    </source>
</evidence>
<name>A0A842HBX8_9BACT</name>
<feature type="domain" description="HRDC" evidence="15">
    <location>
        <begin position="628"/>
        <end position="707"/>
    </location>
</feature>
<dbReference type="Pfam" id="PF09382">
    <property type="entry name" value="RQC"/>
    <property type="match status" value="1"/>
</dbReference>
<dbReference type="PANTHER" id="PTHR13710:SF105">
    <property type="entry name" value="ATP-DEPENDENT DNA HELICASE Q1"/>
    <property type="match status" value="1"/>
</dbReference>
<dbReference type="GO" id="GO:0006310">
    <property type="term" value="P:DNA recombination"/>
    <property type="evidence" value="ECO:0007669"/>
    <property type="project" value="InterPro"/>
</dbReference>
<dbReference type="PROSITE" id="PS51194">
    <property type="entry name" value="HELICASE_CTER"/>
    <property type="match status" value="1"/>
</dbReference>
<dbReference type="GO" id="GO:0003677">
    <property type="term" value="F:DNA binding"/>
    <property type="evidence" value="ECO:0007669"/>
    <property type="project" value="UniProtKB-KW"/>
</dbReference>
<reference evidence="18 19" key="1">
    <citation type="submission" date="2020-07" db="EMBL/GenBank/DDBJ databases">
        <authorList>
            <person name="Feng X."/>
        </authorList>
    </citation>
    <scope>NUCLEOTIDE SEQUENCE [LARGE SCALE GENOMIC DNA]</scope>
    <source>
        <strain evidence="18 19">JCM31066</strain>
    </source>
</reference>
<dbReference type="InterPro" id="IPR002121">
    <property type="entry name" value="HRDC_dom"/>
</dbReference>
<dbReference type="InterPro" id="IPR027417">
    <property type="entry name" value="P-loop_NTPase"/>
</dbReference>
<dbReference type="Gene3D" id="1.10.10.10">
    <property type="entry name" value="Winged helix-like DNA-binding domain superfamily/Winged helix DNA-binding domain"/>
    <property type="match status" value="1"/>
</dbReference>
<dbReference type="Gene3D" id="3.40.50.300">
    <property type="entry name" value="P-loop containing nucleotide triphosphate hydrolases"/>
    <property type="match status" value="2"/>
</dbReference>
<evidence type="ECO:0000256" key="6">
    <source>
        <dbReference type="ARBA" id="ARBA00022801"/>
    </source>
</evidence>
<comment type="caution">
    <text evidence="18">The sequence shown here is derived from an EMBL/GenBank/DDBJ whole genome shotgun (WGS) entry which is preliminary data.</text>
</comment>
<organism evidence="18 19">
    <name type="scientific">Ruficoccus amylovorans</name>
    <dbReference type="NCBI Taxonomy" id="1804625"/>
    <lineage>
        <taxon>Bacteria</taxon>
        <taxon>Pseudomonadati</taxon>
        <taxon>Verrucomicrobiota</taxon>
        <taxon>Opitutia</taxon>
        <taxon>Puniceicoccales</taxon>
        <taxon>Cerasicoccaceae</taxon>
        <taxon>Ruficoccus</taxon>
    </lineage>
</organism>
<feature type="domain" description="Helicase ATP-binding" evidence="16">
    <location>
        <begin position="28"/>
        <end position="196"/>
    </location>
</feature>
<dbReference type="Pfam" id="PF00570">
    <property type="entry name" value="HRDC"/>
    <property type="match status" value="1"/>
</dbReference>
<dbReference type="GO" id="GO:0030894">
    <property type="term" value="C:replisome"/>
    <property type="evidence" value="ECO:0007669"/>
    <property type="project" value="TreeGrafter"/>
</dbReference>
<evidence type="ECO:0000259" key="17">
    <source>
        <dbReference type="PROSITE" id="PS51194"/>
    </source>
</evidence>
<dbReference type="RefSeq" id="WP_185674240.1">
    <property type="nucleotide sequence ID" value="NZ_JACHVB010000012.1"/>
</dbReference>
<dbReference type="NCBIfam" id="TIGR00614">
    <property type="entry name" value="recQ_fam"/>
    <property type="match status" value="1"/>
</dbReference>
<dbReference type="PROSITE" id="PS51192">
    <property type="entry name" value="HELICASE_ATP_BIND_1"/>
    <property type="match status" value="1"/>
</dbReference>
<keyword evidence="4" id="KW-0479">Metal-binding</keyword>
<keyword evidence="8" id="KW-0067">ATP-binding</keyword>
<evidence type="ECO:0000256" key="1">
    <source>
        <dbReference type="ARBA" id="ARBA00001946"/>
    </source>
</evidence>
<dbReference type="FunFam" id="3.40.50.300:FF:000296">
    <property type="entry name" value="ATP-dependent DNA helicase RecQ"/>
    <property type="match status" value="1"/>
</dbReference>
<evidence type="ECO:0000256" key="4">
    <source>
        <dbReference type="ARBA" id="ARBA00022723"/>
    </source>
</evidence>
<evidence type="ECO:0000259" key="15">
    <source>
        <dbReference type="PROSITE" id="PS50967"/>
    </source>
</evidence>
<proteinExistence type="inferred from homology"/>
<evidence type="ECO:0000256" key="13">
    <source>
        <dbReference type="ARBA" id="ARBA00044535"/>
    </source>
</evidence>
<dbReference type="GO" id="GO:0006281">
    <property type="term" value="P:DNA repair"/>
    <property type="evidence" value="ECO:0007669"/>
    <property type="project" value="InterPro"/>
</dbReference>
<dbReference type="SMART" id="SM00490">
    <property type="entry name" value="HELICc"/>
    <property type="match status" value="1"/>
</dbReference>
<evidence type="ECO:0000256" key="12">
    <source>
        <dbReference type="ARBA" id="ARBA00034808"/>
    </source>
</evidence>
<dbReference type="SMART" id="SM00956">
    <property type="entry name" value="RQC"/>
    <property type="match status" value="1"/>
</dbReference>
<comment type="cofactor">
    <cofactor evidence="2">
        <name>Zn(2+)</name>
        <dbReference type="ChEBI" id="CHEBI:29105"/>
    </cofactor>
</comment>
<evidence type="ECO:0000256" key="2">
    <source>
        <dbReference type="ARBA" id="ARBA00001947"/>
    </source>
</evidence>
<comment type="catalytic activity">
    <reaction evidence="11">
        <text>Couples ATP hydrolysis with the unwinding of duplex DNA by translocating in the 3'-5' direction.</text>
        <dbReference type="EC" id="5.6.2.4"/>
    </reaction>
</comment>
<comment type="similarity">
    <text evidence="3">Belongs to the helicase family. RecQ subfamily.</text>
</comment>
<keyword evidence="6" id="KW-0378">Hydrolase</keyword>
<dbReference type="InterPro" id="IPR018982">
    <property type="entry name" value="RQC_domain"/>
</dbReference>
<evidence type="ECO:0000256" key="7">
    <source>
        <dbReference type="ARBA" id="ARBA00022806"/>
    </source>
</evidence>
<keyword evidence="5" id="KW-0547">Nucleotide-binding</keyword>
<dbReference type="GO" id="GO:0016787">
    <property type="term" value="F:hydrolase activity"/>
    <property type="evidence" value="ECO:0007669"/>
    <property type="project" value="UniProtKB-KW"/>
</dbReference>
<dbReference type="AlphaFoldDB" id="A0A842HBX8"/>
<evidence type="ECO:0000256" key="10">
    <source>
        <dbReference type="ARBA" id="ARBA00023235"/>
    </source>
</evidence>
<evidence type="ECO:0000256" key="9">
    <source>
        <dbReference type="ARBA" id="ARBA00023125"/>
    </source>
</evidence>
<dbReference type="InterPro" id="IPR004589">
    <property type="entry name" value="DNA_helicase_ATP-dep_RecQ"/>
</dbReference>
<dbReference type="GO" id="GO:0043138">
    <property type="term" value="F:3'-5' DNA helicase activity"/>
    <property type="evidence" value="ECO:0007669"/>
    <property type="project" value="UniProtKB-EC"/>
</dbReference>
<dbReference type="GO" id="GO:0043590">
    <property type="term" value="C:bacterial nucleoid"/>
    <property type="evidence" value="ECO:0007669"/>
    <property type="project" value="TreeGrafter"/>
</dbReference>
<keyword evidence="10" id="KW-0413">Isomerase</keyword>
<evidence type="ECO:0000256" key="3">
    <source>
        <dbReference type="ARBA" id="ARBA00005446"/>
    </source>
</evidence>
<dbReference type="InterPro" id="IPR032284">
    <property type="entry name" value="RecQ_Zn-bd"/>
</dbReference>
<dbReference type="CDD" id="cd17920">
    <property type="entry name" value="DEXHc_RecQ"/>
    <property type="match status" value="1"/>
</dbReference>
<gene>
    <name evidence="18" type="ORF">H5P28_01480</name>
</gene>
<dbReference type="PANTHER" id="PTHR13710">
    <property type="entry name" value="DNA HELICASE RECQ FAMILY MEMBER"/>
    <property type="match status" value="1"/>
</dbReference>
<dbReference type="SMART" id="SM00341">
    <property type="entry name" value="HRDC"/>
    <property type="match status" value="1"/>
</dbReference>
<dbReference type="InterPro" id="IPR036390">
    <property type="entry name" value="WH_DNA-bd_sf"/>
</dbReference>
<evidence type="ECO:0000313" key="19">
    <source>
        <dbReference type="Proteomes" id="UP000546464"/>
    </source>
</evidence>
<dbReference type="InterPro" id="IPR001650">
    <property type="entry name" value="Helicase_C-like"/>
</dbReference>
<dbReference type="SUPFAM" id="SSF52540">
    <property type="entry name" value="P-loop containing nucleoside triphosphate hydrolases"/>
    <property type="match status" value="1"/>
</dbReference>
<dbReference type="InterPro" id="IPR044876">
    <property type="entry name" value="HRDC_dom_sf"/>
</dbReference>
<keyword evidence="7 18" id="KW-0347">Helicase</keyword>
<dbReference type="GO" id="GO:0006260">
    <property type="term" value="P:DNA replication"/>
    <property type="evidence" value="ECO:0007669"/>
    <property type="project" value="InterPro"/>
</dbReference>
<dbReference type="Proteomes" id="UP000546464">
    <property type="component" value="Unassembled WGS sequence"/>
</dbReference>
<dbReference type="GO" id="GO:0046872">
    <property type="term" value="F:metal ion binding"/>
    <property type="evidence" value="ECO:0007669"/>
    <property type="project" value="UniProtKB-KW"/>
</dbReference>
<evidence type="ECO:0000259" key="16">
    <source>
        <dbReference type="PROSITE" id="PS51192"/>
    </source>
</evidence>
<comment type="cofactor">
    <cofactor evidence="1">
        <name>Mg(2+)</name>
        <dbReference type="ChEBI" id="CHEBI:18420"/>
    </cofactor>
</comment>
<dbReference type="InterPro" id="IPR010997">
    <property type="entry name" value="HRDC-like_sf"/>
</dbReference>
<dbReference type="EC" id="5.6.2.4" evidence="12"/>
<dbReference type="GO" id="GO:0009378">
    <property type="term" value="F:four-way junction helicase activity"/>
    <property type="evidence" value="ECO:0007669"/>
    <property type="project" value="TreeGrafter"/>
</dbReference>
<dbReference type="PROSITE" id="PS50967">
    <property type="entry name" value="HRDC"/>
    <property type="match status" value="1"/>
</dbReference>
<keyword evidence="19" id="KW-1185">Reference proteome</keyword>
<dbReference type="InterPro" id="IPR036388">
    <property type="entry name" value="WH-like_DNA-bd_sf"/>
</dbReference>
<evidence type="ECO:0000313" key="18">
    <source>
        <dbReference type="EMBL" id="MBC2592921.1"/>
    </source>
</evidence>